<dbReference type="Proteomes" id="UP000445000">
    <property type="component" value="Unassembled WGS sequence"/>
</dbReference>
<keyword evidence="2" id="KW-1185">Reference proteome</keyword>
<dbReference type="InterPro" id="IPR032598">
    <property type="entry name" value="RsaM-like"/>
</dbReference>
<gene>
    <name evidence="1" type="ORF">GCM10011487_49150</name>
</gene>
<dbReference type="Pfam" id="PF16245">
    <property type="entry name" value="DUF4902"/>
    <property type="match status" value="1"/>
</dbReference>
<comment type="caution">
    <text evidence="1">The sequence shown here is derived from an EMBL/GenBank/DDBJ whole genome shotgun (WGS) entry which is preliminary data.</text>
</comment>
<accession>A0A829YHL3</accession>
<evidence type="ECO:0000313" key="1">
    <source>
        <dbReference type="EMBL" id="GFE82915.1"/>
    </source>
</evidence>
<dbReference type="EMBL" id="BLJN01000005">
    <property type="protein sequence ID" value="GFE82915.1"/>
    <property type="molecule type" value="Genomic_DNA"/>
</dbReference>
<dbReference type="AlphaFoldDB" id="A0A829YHL3"/>
<evidence type="ECO:0000313" key="2">
    <source>
        <dbReference type="Proteomes" id="UP000445000"/>
    </source>
</evidence>
<reference evidence="2" key="1">
    <citation type="submission" date="2020-01" db="EMBL/GenBank/DDBJ databases">
        <title>'Steroidobacter agaridevorans' sp. nov., agar-degrading bacteria isolated from rhizosphere soils.</title>
        <authorList>
            <person name="Ikenaga M."/>
            <person name="Kataoka M."/>
            <person name="Murouchi A."/>
            <person name="Katsuragi S."/>
            <person name="Sakai M."/>
        </authorList>
    </citation>
    <scope>NUCLEOTIDE SEQUENCE [LARGE SCALE GENOMIC DNA]</scope>
    <source>
        <strain evidence="2">YU21-B</strain>
    </source>
</reference>
<evidence type="ECO:0008006" key="3">
    <source>
        <dbReference type="Google" id="ProtNLM"/>
    </source>
</evidence>
<protein>
    <recommendedName>
        <fullName evidence="3">DUF4902 domain-containing protein</fullName>
    </recommendedName>
</protein>
<proteinExistence type="predicted"/>
<sequence length="131" mass="14441">MQREGNTPDGFVRIPSESLAEVELRHLISEKDVTIAVPGGGATITGITEWVGQWRHQTVSIGWDWAVVDGIVVLVSPSEIRTNIQLVSRTGSAEPPALAQIHLFHWIESLPWRSGAVEELLAGERSLNKQR</sequence>
<dbReference type="Gene3D" id="3.10.450.610">
    <property type="match status" value="1"/>
</dbReference>
<name>A0A829YHL3_9GAMM</name>
<organism evidence="1 2">
    <name type="scientific">Steroidobacter agaridevorans</name>
    <dbReference type="NCBI Taxonomy" id="2695856"/>
    <lineage>
        <taxon>Bacteria</taxon>
        <taxon>Pseudomonadati</taxon>
        <taxon>Pseudomonadota</taxon>
        <taxon>Gammaproteobacteria</taxon>
        <taxon>Steroidobacterales</taxon>
        <taxon>Steroidobacteraceae</taxon>
        <taxon>Steroidobacter</taxon>
    </lineage>
</organism>